<dbReference type="InterPro" id="IPR018365">
    <property type="entry name" value="Cell_cycle_FtsW-rel_CS"/>
</dbReference>
<comment type="caution">
    <text evidence="7">The sequence shown here is derived from an EMBL/GenBank/DDBJ whole genome shotgun (WGS) entry which is preliminary data.</text>
</comment>
<name>A0ABW9UIT7_9BACL</name>
<evidence type="ECO:0000256" key="3">
    <source>
        <dbReference type="ARBA" id="ARBA00022960"/>
    </source>
</evidence>
<dbReference type="Pfam" id="PF01098">
    <property type="entry name" value="FTSW_RODA_SPOVE"/>
    <property type="match status" value="1"/>
</dbReference>
<evidence type="ECO:0000256" key="1">
    <source>
        <dbReference type="ARBA" id="ARBA00004141"/>
    </source>
</evidence>
<feature type="transmembrane region" description="Helical" evidence="6">
    <location>
        <begin position="310"/>
        <end position="330"/>
    </location>
</feature>
<feature type="transmembrane region" description="Helical" evidence="6">
    <location>
        <begin position="208"/>
        <end position="227"/>
    </location>
</feature>
<feature type="transmembrane region" description="Helical" evidence="6">
    <location>
        <begin position="96"/>
        <end position="112"/>
    </location>
</feature>
<dbReference type="PROSITE" id="PS00428">
    <property type="entry name" value="FTSW_RODA_SPOVE"/>
    <property type="match status" value="1"/>
</dbReference>
<dbReference type="PANTHER" id="PTHR30474">
    <property type="entry name" value="CELL CYCLE PROTEIN"/>
    <property type="match status" value="1"/>
</dbReference>
<evidence type="ECO:0000256" key="4">
    <source>
        <dbReference type="ARBA" id="ARBA00022989"/>
    </source>
</evidence>
<feature type="transmembrane region" description="Helical" evidence="6">
    <location>
        <begin position="376"/>
        <end position="395"/>
    </location>
</feature>
<dbReference type="InterPro" id="IPR001182">
    <property type="entry name" value="FtsW/RodA"/>
</dbReference>
<evidence type="ECO:0000313" key="7">
    <source>
        <dbReference type="EMBL" id="MVQ39224.1"/>
    </source>
</evidence>
<reference evidence="7 8" key="1">
    <citation type="submission" date="2019-12" db="EMBL/GenBank/DDBJ databases">
        <authorList>
            <person name="Huq M.A."/>
        </authorList>
    </citation>
    <scope>NUCLEOTIDE SEQUENCE [LARGE SCALE GENOMIC DNA]</scope>
    <source>
        <strain evidence="7 8">MAH-34</strain>
    </source>
</reference>
<keyword evidence="5 6" id="KW-0472">Membrane</keyword>
<feature type="transmembrane region" description="Helical" evidence="6">
    <location>
        <begin position="71"/>
        <end position="89"/>
    </location>
</feature>
<feature type="transmembrane region" description="Helical" evidence="6">
    <location>
        <begin position="124"/>
        <end position="148"/>
    </location>
</feature>
<evidence type="ECO:0000256" key="2">
    <source>
        <dbReference type="ARBA" id="ARBA00022692"/>
    </source>
</evidence>
<accession>A0ABW9UIT7</accession>
<feature type="transmembrane region" description="Helical" evidence="6">
    <location>
        <begin position="36"/>
        <end position="56"/>
    </location>
</feature>
<organism evidence="7 8">
    <name type="scientific">Paenibacillus anseongense</name>
    <dbReference type="NCBI Taxonomy" id="2682845"/>
    <lineage>
        <taxon>Bacteria</taxon>
        <taxon>Bacillati</taxon>
        <taxon>Bacillota</taxon>
        <taxon>Bacilli</taxon>
        <taxon>Bacillales</taxon>
        <taxon>Paenibacillaceae</taxon>
        <taxon>Paenibacillus</taxon>
    </lineage>
</organism>
<dbReference type="Proteomes" id="UP000467637">
    <property type="component" value="Unassembled WGS sequence"/>
</dbReference>
<dbReference type="EMBL" id="WSEM01000034">
    <property type="protein sequence ID" value="MVQ39224.1"/>
    <property type="molecule type" value="Genomic_DNA"/>
</dbReference>
<comment type="subcellular location">
    <subcellularLocation>
        <location evidence="1">Membrane</location>
        <topology evidence="1">Multi-pass membrane protein</topology>
    </subcellularLocation>
</comment>
<feature type="transmembrane region" description="Helical" evidence="6">
    <location>
        <begin position="184"/>
        <end position="201"/>
    </location>
</feature>
<feature type="transmembrane region" description="Helical" evidence="6">
    <location>
        <begin position="342"/>
        <end position="370"/>
    </location>
</feature>
<dbReference type="PANTHER" id="PTHR30474:SF1">
    <property type="entry name" value="PEPTIDOGLYCAN GLYCOSYLTRANSFERASE MRDB"/>
    <property type="match status" value="1"/>
</dbReference>
<protein>
    <submittedName>
        <fullName evidence="7">Rod shape-determining protein RodA</fullName>
    </submittedName>
</protein>
<proteinExistence type="predicted"/>
<keyword evidence="3" id="KW-0133">Cell shape</keyword>
<keyword evidence="8" id="KW-1185">Reference proteome</keyword>
<keyword evidence="2 6" id="KW-0812">Transmembrane</keyword>
<feature type="transmembrane region" description="Helical" evidence="6">
    <location>
        <begin position="160"/>
        <end position="178"/>
    </location>
</feature>
<keyword evidence="4 6" id="KW-1133">Transmembrane helix</keyword>
<gene>
    <name evidence="7" type="ORF">GON05_31995</name>
</gene>
<evidence type="ECO:0000256" key="6">
    <source>
        <dbReference type="SAM" id="Phobius"/>
    </source>
</evidence>
<evidence type="ECO:0000256" key="5">
    <source>
        <dbReference type="ARBA" id="ARBA00023136"/>
    </source>
</evidence>
<sequence>MSLLNISRNRWFIIENFLGRTQLGFMLKRIIKGLDVIILLLLFILMITSIFCIYSATQTQPDYSQSYIKMMYYYGVGFIVLFIMLFFNYKLLLRFSPMYYLIGVGLLVLLFFKGDTINNAQGWFILPGGIGFQPAEFCKLILILFLSYFLSKRKVETLSVFKEILPMGIITLVPFLLVLMQPDLGNSVAYLVIFIVVCWFGHMNYKHAWIGLVIMIIVSGSSLWGYIQNHAEIKEFMASQNKEYWLDRVDAVLLPELASEKATYHMKKSVTAIGSGSLEGDGYLHGTSVQSGQVPYTYADSIFVVIGEEFGFIGASVLLILYFVLIYRMITIALSIRSQTGIYIIGGISAMFLFQVFENVGMLIGIMPITGITLPFISYGGTSLLINMVSIGFVLSIKIYDDIDIDDIDVSYGRKPYSMVQTGI</sequence>
<evidence type="ECO:0000313" key="8">
    <source>
        <dbReference type="Proteomes" id="UP000467637"/>
    </source>
</evidence>